<evidence type="ECO:0000313" key="3">
    <source>
        <dbReference type="Proteomes" id="UP001223390"/>
    </source>
</evidence>
<feature type="compositionally biased region" description="Basic residues" evidence="1">
    <location>
        <begin position="125"/>
        <end position="134"/>
    </location>
</feature>
<reference evidence="2 3" key="1">
    <citation type="submission" date="2023-05" db="EMBL/GenBank/DDBJ databases">
        <title>Sequencing and Assembly of Streptomyces sp. NP73.</title>
        <authorList>
            <person name="Konwar A.N."/>
            <person name="Saikia K."/>
            <person name="Thakur D."/>
        </authorList>
    </citation>
    <scope>NUCLEOTIDE SEQUENCE [LARGE SCALE GENOMIC DNA]</scope>
    <source>
        <strain evidence="2 3">NP73</strain>
    </source>
</reference>
<sequence length="134" mass="15215">MAVHARRHQHRFHLEQDGHSITVVWSTRRGRAEVLVDGKVVAAARTRRTATTELRGETADGEGAVHPFTVRLGRPDIPGDEPLCALETGHRLYLMPLVPLTADEAPPPEPTPPPRDPRVLLTRWYSRHHRRRPR</sequence>
<dbReference type="RefSeq" id="WP_285345500.1">
    <property type="nucleotide sequence ID" value="NZ_JASITI010000047.1"/>
</dbReference>
<accession>A0ABT7H1F9</accession>
<proteinExistence type="predicted"/>
<protein>
    <submittedName>
        <fullName evidence="2">Uncharacterized protein</fullName>
    </submittedName>
</protein>
<dbReference type="EMBL" id="JASITI010000047">
    <property type="protein sequence ID" value="MDK9499668.1"/>
    <property type="molecule type" value="Genomic_DNA"/>
</dbReference>
<feature type="region of interest" description="Disordered" evidence="1">
    <location>
        <begin position="101"/>
        <end position="134"/>
    </location>
</feature>
<evidence type="ECO:0000313" key="2">
    <source>
        <dbReference type="EMBL" id="MDK9499668.1"/>
    </source>
</evidence>
<dbReference type="Proteomes" id="UP001223390">
    <property type="component" value="Unassembled WGS sequence"/>
</dbReference>
<comment type="caution">
    <text evidence="2">The sequence shown here is derived from an EMBL/GenBank/DDBJ whole genome shotgun (WGS) entry which is preliminary data.</text>
</comment>
<evidence type="ECO:0000256" key="1">
    <source>
        <dbReference type="SAM" id="MobiDB-lite"/>
    </source>
</evidence>
<feature type="compositionally biased region" description="Pro residues" evidence="1">
    <location>
        <begin position="105"/>
        <end position="114"/>
    </location>
</feature>
<organism evidence="2 3">
    <name type="scientific">Streptomyces katrae</name>
    <dbReference type="NCBI Taxonomy" id="68223"/>
    <lineage>
        <taxon>Bacteria</taxon>
        <taxon>Bacillati</taxon>
        <taxon>Actinomycetota</taxon>
        <taxon>Actinomycetes</taxon>
        <taxon>Kitasatosporales</taxon>
        <taxon>Streptomycetaceae</taxon>
        <taxon>Streptomyces</taxon>
    </lineage>
</organism>
<gene>
    <name evidence="2" type="ORF">QEZ40_005098</name>
</gene>
<keyword evidence="3" id="KW-1185">Reference proteome</keyword>
<name>A0ABT7H1F9_9ACTN</name>